<proteinExistence type="predicted"/>
<accession>X1VGR5</accession>
<feature type="non-terminal residue" evidence="1">
    <location>
        <position position="1"/>
    </location>
</feature>
<dbReference type="AlphaFoldDB" id="X1VGR5"/>
<dbReference type="EMBL" id="BARW01032502">
    <property type="protein sequence ID" value="GAJ13886.1"/>
    <property type="molecule type" value="Genomic_DNA"/>
</dbReference>
<gene>
    <name evidence="1" type="ORF">S12H4_51429</name>
</gene>
<protein>
    <submittedName>
        <fullName evidence="1">Uncharacterized protein</fullName>
    </submittedName>
</protein>
<comment type="caution">
    <text evidence="1">The sequence shown here is derived from an EMBL/GenBank/DDBJ whole genome shotgun (WGS) entry which is preliminary data.</text>
</comment>
<organism evidence="1">
    <name type="scientific">marine sediment metagenome</name>
    <dbReference type="NCBI Taxonomy" id="412755"/>
    <lineage>
        <taxon>unclassified sequences</taxon>
        <taxon>metagenomes</taxon>
        <taxon>ecological metagenomes</taxon>
    </lineage>
</organism>
<sequence length="29" mass="3694">YFLLDNIIEFVSRPENWLENAEFYHLEEY</sequence>
<evidence type="ECO:0000313" key="1">
    <source>
        <dbReference type="EMBL" id="GAJ13886.1"/>
    </source>
</evidence>
<reference evidence="1" key="1">
    <citation type="journal article" date="2014" name="Front. Microbiol.">
        <title>High frequency of phylogenetically diverse reductive dehalogenase-homologous genes in deep subseafloor sedimentary metagenomes.</title>
        <authorList>
            <person name="Kawai M."/>
            <person name="Futagami T."/>
            <person name="Toyoda A."/>
            <person name="Takaki Y."/>
            <person name="Nishi S."/>
            <person name="Hori S."/>
            <person name="Arai W."/>
            <person name="Tsubouchi T."/>
            <person name="Morono Y."/>
            <person name="Uchiyama I."/>
            <person name="Ito T."/>
            <person name="Fujiyama A."/>
            <person name="Inagaki F."/>
            <person name="Takami H."/>
        </authorList>
    </citation>
    <scope>NUCLEOTIDE SEQUENCE</scope>
    <source>
        <strain evidence="1">Expedition CK06-06</strain>
    </source>
</reference>
<name>X1VGR5_9ZZZZ</name>